<proteinExistence type="predicted"/>
<dbReference type="InterPro" id="IPR051797">
    <property type="entry name" value="TrmB-like"/>
</dbReference>
<dbReference type="KEGG" id="minf:MESINF_1004"/>
<dbReference type="PANTHER" id="PTHR34293">
    <property type="entry name" value="HTH-TYPE TRANSCRIPTIONAL REGULATOR TRMBL2"/>
    <property type="match status" value="1"/>
</dbReference>
<name>A0A7Z7PR62_9BACT</name>
<dbReference type="Gene3D" id="1.10.10.10">
    <property type="entry name" value="Winged helix-like DNA-binding domain superfamily/Winged helix DNA-binding domain"/>
    <property type="match status" value="1"/>
</dbReference>
<dbReference type="PANTHER" id="PTHR34293:SF1">
    <property type="entry name" value="HTH-TYPE TRANSCRIPTIONAL REGULATOR TRMBL2"/>
    <property type="match status" value="1"/>
</dbReference>
<evidence type="ECO:0000313" key="3">
    <source>
        <dbReference type="EMBL" id="SSC12453.1"/>
    </source>
</evidence>
<dbReference type="Gene3D" id="3.30.870.10">
    <property type="entry name" value="Endonuclease Chain A"/>
    <property type="match status" value="1"/>
</dbReference>
<dbReference type="CDD" id="cd09124">
    <property type="entry name" value="PLDc_like_TrmB_middle"/>
    <property type="match status" value="1"/>
</dbReference>
<accession>A0A7Z7PR62</accession>
<dbReference type="PROSITE" id="PS50937">
    <property type="entry name" value="HTH_MERR_2"/>
    <property type="match status" value="1"/>
</dbReference>
<dbReference type="GO" id="GO:0006355">
    <property type="term" value="P:regulation of DNA-templated transcription"/>
    <property type="evidence" value="ECO:0007669"/>
    <property type="project" value="InterPro"/>
</dbReference>
<gene>
    <name evidence="3" type="ORF">MESINF_1004</name>
</gene>
<dbReference type="GO" id="GO:0003677">
    <property type="term" value="F:DNA binding"/>
    <property type="evidence" value="ECO:0007669"/>
    <property type="project" value="InterPro"/>
</dbReference>
<dbReference type="InterPro" id="IPR000551">
    <property type="entry name" value="MerR-type_HTH_dom"/>
</dbReference>
<dbReference type="SUPFAM" id="SSF46785">
    <property type="entry name" value="Winged helix' DNA-binding domain"/>
    <property type="match status" value="1"/>
</dbReference>
<dbReference type="InterPro" id="IPR036390">
    <property type="entry name" value="WH_DNA-bd_sf"/>
</dbReference>
<feature type="domain" description="HTH merR-type" evidence="2">
    <location>
        <begin position="1"/>
        <end position="23"/>
    </location>
</feature>
<evidence type="ECO:0000256" key="1">
    <source>
        <dbReference type="SAM" id="Coils"/>
    </source>
</evidence>
<keyword evidence="4" id="KW-1185">Reference proteome</keyword>
<organism evidence="3 4">
    <name type="scientific">Mesotoga infera</name>
    <dbReference type="NCBI Taxonomy" id="1236046"/>
    <lineage>
        <taxon>Bacteria</taxon>
        <taxon>Thermotogati</taxon>
        <taxon>Thermotogota</taxon>
        <taxon>Thermotogae</taxon>
        <taxon>Kosmotogales</taxon>
        <taxon>Kosmotogaceae</taxon>
        <taxon>Mesotoga</taxon>
    </lineage>
</organism>
<feature type="coiled-coil region" evidence="1">
    <location>
        <begin position="81"/>
        <end position="131"/>
    </location>
</feature>
<dbReference type="RefSeq" id="WP_169698772.1">
    <property type="nucleotide sequence ID" value="NZ_LS974202.1"/>
</dbReference>
<protein>
    <recommendedName>
        <fullName evidence="2">HTH merR-type domain-containing protein</fullName>
    </recommendedName>
</protein>
<evidence type="ECO:0000259" key="2">
    <source>
        <dbReference type="PROSITE" id="PS50937"/>
    </source>
</evidence>
<dbReference type="InterPro" id="IPR002831">
    <property type="entry name" value="Tscrpt_reg_TrmB_N"/>
</dbReference>
<reference evidence="3 4" key="1">
    <citation type="submission" date="2017-01" db="EMBL/GenBank/DDBJ databases">
        <authorList>
            <person name="Erauso G."/>
        </authorList>
    </citation>
    <scope>NUCLEOTIDE SEQUENCE [LARGE SCALE GENOMIC DNA]</scope>
    <source>
        <strain evidence="3">MESINF1</strain>
    </source>
</reference>
<dbReference type="AlphaFoldDB" id="A0A7Z7PR62"/>
<sequence length="276" mass="31950">MNELKILRELGFSLNEAKCYIALHKSSPMTGYEVAKKAKITRTMVYDILQRLERKGSINVIEGNPKLYSAVSYKKLIASLRKDYTEKLDDLESSLEKITREVDADNYILNLSNHAEMLNLIANAIKEAKREIYLSLWDSEAALFENELREANGRGVKIYIFSFCKMPFDFGVQFTYKMKNANMNFPRRRIIAVFDREFMVMGEGNSNINEIGITTRNIMLMEMSIDQMLLDIILLSILRKGGYIWDGIDVGEYYDNVQKFFKSIELPVDLPLRVDE</sequence>
<dbReference type="InterPro" id="IPR036388">
    <property type="entry name" value="WH-like_DNA-bd_sf"/>
</dbReference>
<dbReference type="SUPFAM" id="SSF56024">
    <property type="entry name" value="Phospholipase D/nuclease"/>
    <property type="match status" value="1"/>
</dbReference>
<evidence type="ECO:0000313" key="4">
    <source>
        <dbReference type="Proteomes" id="UP000250796"/>
    </source>
</evidence>
<dbReference type="Proteomes" id="UP000250796">
    <property type="component" value="Chromosome MESINF"/>
</dbReference>
<keyword evidence="1" id="KW-0175">Coiled coil</keyword>
<dbReference type="Pfam" id="PF01978">
    <property type="entry name" value="TrmB"/>
    <property type="match status" value="1"/>
</dbReference>
<dbReference type="EMBL" id="LS974202">
    <property type="protein sequence ID" value="SSC12453.1"/>
    <property type="molecule type" value="Genomic_DNA"/>
</dbReference>